<dbReference type="AlphaFoldDB" id="A0A512I871"/>
<evidence type="ECO:0000313" key="4">
    <source>
        <dbReference type="Proteomes" id="UP000321103"/>
    </source>
</evidence>
<comment type="caution">
    <text evidence="3">The sequence shown here is derived from an EMBL/GenBank/DDBJ whole genome shotgun (WGS) entry which is preliminary data.</text>
</comment>
<keyword evidence="3" id="KW-0503">Monooxygenase</keyword>
<gene>
    <name evidence="3" type="ORF">KTU01_00180</name>
</gene>
<dbReference type="STRING" id="388357.GCA_001580365_01073"/>
<protein>
    <submittedName>
        <fullName evidence="3">Monooxygenase</fullName>
    </submittedName>
</protein>
<evidence type="ECO:0000259" key="2">
    <source>
        <dbReference type="PROSITE" id="PS51725"/>
    </source>
</evidence>
<sequence length="113" mass="12064">MSIVKINAITVPADSGDELGRRFAAHRGSMARVPGFEGFELLRPTDGRTQWLVLTRWADEQSFAAWTSSQDFARSHGRGGEGGAGHGADSSGRPAPVGTSSELWSYTVAVEQS</sequence>
<dbReference type="RefSeq" id="WP_062734903.1">
    <property type="nucleotide sequence ID" value="NZ_BJZS01000002.1"/>
</dbReference>
<dbReference type="InterPro" id="IPR011008">
    <property type="entry name" value="Dimeric_a/b-barrel"/>
</dbReference>
<evidence type="ECO:0000313" key="3">
    <source>
        <dbReference type="EMBL" id="GEO93895.1"/>
    </source>
</evidence>
<name>A0A512I871_9MICC</name>
<dbReference type="PROSITE" id="PS51725">
    <property type="entry name" value="ABM"/>
    <property type="match status" value="1"/>
</dbReference>
<dbReference type="PANTHER" id="PTHR34474:SF2">
    <property type="entry name" value="SIGNAL TRANSDUCTION PROTEIN TRAP"/>
    <property type="match status" value="1"/>
</dbReference>
<dbReference type="Proteomes" id="UP000321103">
    <property type="component" value="Unassembled WGS sequence"/>
</dbReference>
<dbReference type="PANTHER" id="PTHR34474">
    <property type="entry name" value="SIGNAL TRANSDUCTION PROTEIN TRAP"/>
    <property type="match status" value="1"/>
</dbReference>
<proteinExistence type="predicted"/>
<accession>A0A512I871</accession>
<keyword evidence="3" id="KW-0560">Oxidoreductase</keyword>
<dbReference type="GO" id="GO:0004497">
    <property type="term" value="F:monooxygenase activity"/>
    <property type="evidence" value="ECO:0007669"/>
    <property type="project" value="UniProtKB-KW"/>
</dbReference>
<dbReference type="Pfam" id="PF03992">
    <property type="entry name" value="ABM"/>
    <property type="match status" value="1"/>
</dbReference>
<organism evidence="3 4">
    <name type="scientific">Kocuria turfanensis</name>
    <dbReference type="NCBI Taxonomy" id="388357"/>
    <lineage>
        <taxon>Bacteria</taxon>
        <taxon>Bacillati</taxon>
        <taxon>Actinomycetota</taxon>
        <taxon>Actinomycetes</taxon>
        <taxon>Micrococcales</taxon>
        <taxon>Micrococcaceae</taxon>
        <taxon>Kocuria</taxon>
    </lineage>
</organism>
<dbReference type="InterPro" id="IPR050404">
    <property type="entry name" value="Heme-degrading_MO"/>
</dbReference>
<dbReference type="InterPro" id="IPR007138">
    <property type="entry name" value="ABM_dom"/>
</dbReference>
<reference evidence="3 4" key="1">
    <citation type="submission" date="2019-07" db="EMBL/GenBank/DDBJ databases">
        <title>Whole genome shotgun sequence of Kocuria turfanensis NBRC 107627.</title>
        <authorList>
            <person name="Hosoyama A."/>
            <person name="Uohara A."/>
            <person name="Ohji S."/>
            <person name="Ichikawa N."/>
        </authorList>
    </citation>
    <scope>NUCLEOTIDE SEQUENCE [LARGE SCALE GENOMIC DNA]</scope>
    <source>
        <strain evidence="3 4">NBRC 107627</strain>
    </source>
</reference>
<dbReference type="Gene3D" id="3.30.70.100">
    <property type="match status" value="1"/>
</dbReference>
<keyword evidence="4" id="KW-1185">Reference proteome</keyword>
<dbReference type="SUPFAM" id="SSF54909">
    <property type="entry name" value="Dimeric alpha+beta barrel"/>
    <property type="match status" value="1"/>
</dbReference>
<dbReference type="EMBL" id="BJZS01000002">
    <property type="protein sequence ID" value="GEO93895.1"/>
    <property type="molecule type" value="Genomic_DNA"/>
</dbReference>
<feature type="domain" description="ABM" evidence="2">
    <location>
        <begin position="3"/>
        <end position="98"/>
    </location>
</feature>
<evidence type="ECO:0000256" key="1">
    <source>
        <dbReference type="SAM" id="MobiDB-lite"/>
    </source>
</evidence>
<feature type="region of interest" description="Disordered" evidence="1">
    <location>
        <begin position="68"/>
        <end position="104"/>
    </location>
</feature>